<name>A0AAV6QWR6_SOLSE</name>
<keyword evidence="2" id="KW-1185">Reference proteome</keyword>
<accession>A0AAV6QWR6</accession>
<protein>
    <submittedName>
        <fullName evidence="1">Uncharacterized protein</fullName>
    </submittedName>
</protein>
<gene>
    <name evidence="1" type="ORF">JOB18_024729</name>
</gene>
<organism evidence="1 2">
    <name type="scientific">Solea senegalensis</name>
    <name type="common">Senegalese sole</name>
    <dbReference type="NCBI Taxonomy" id="28829"/>
    <lineage>
        <taxon>Eukaryota</taxon>
        <taxon>Metazoa</taxon>
        <taxon>Chordata</taxon>
        <taxon>Craniata</taxon>
        <taxon>Vertebrata</taxon>
        <taxon>Euteleostomi</taxon>
        <taxon>Actinopterygii</taxon>
        <taxon>Neopterygii</taxon>
        <taxon>Teleostei</taxon>
        <taxon>Neoteleostei</taxon>
        <taxon>Acanthomorphata</taxon>
        <taxon>Carangaria</taxon>
        <taxon>Pleuronectiformes</taxon>
        <taxon>Pleuronectoidei</taxon>
        <taxon>Soleidae</taxon>
        <taxon>Solea</taxon>
    </lineage>
</organism>
<dbReference type="EMBL" id="JAGKHQ010000015">
    <property type="protein sequence ID" value="KAG7496768.1"/>
    <property type="molecule type" value="Genomic_DNA"/>
</dbReference>
<comment type="caution">
    <text evidence="1">The sequence shown here is derived from an EMBL/GenBank/DDBJ whole genome shotgun (WGS) entry which is preliminary data.</text>
</comment>
<proteinExistence type="predicted"/>
<dbReference type="Proteomes" id="UP000693946">
    <property type="component" value="Linkage Group LG3"/>
</dbReference>
<evidence type="ECO:0000313" key="2">
    <source>
        <dbReference type="Proteomes" id="UP000693946"/>
    </source>
</evidence>
<evidence type="ECO:0000313" key="1">
    <source>
        <dbReference type="EMBL" id="KAG7496768.1"/>
    </source>
</evidence>
<sequence length="162" mass="18632">MRTATSHLACPFLTFFFDARRKYIPAIFPHFAPEKPTSLDSIHSCDGPQRQVLSLRDEICTCTFCTRRRKQTRHTLKSKVSGVQINGYREDAPLDSVGNKRGCPLFGSLLEMLPCSTSSNFLKRRSRRRNGIRQAFCERLNTTIDANFEQNEPNGWTFKKLK</sequence>
<dbReference type="AlphaFoldDB" id="A0AAV6QWR6"/>
<reference evidence="1 2" key="1">
    <citation type="journal article" date="2021" name="Sci. Rep.">
        <title>Chromosome anchoring in Senegalese sole (Solea senegalensis) reveals sex-associated markers and genome rearrangements in flatfish.</title>
        <authorList>
            <person name="Guerrero-Cozar I."/>
            <person name="Gomez-Garrido J."/>
            <person name="Berbel C."/>
            <person name="Martinez-Blanch J.F."/>
            <person name="Alioto T."/>
            <person name="Claros M.G."/>
            <person name="Gagnaire P.A."/>
            <person name="Manchado M."/>
        </authorList>
    </citation>
    <scope>NUCLEOTIDE SEQUENCE [LARGE SCALE GENOMIC DNA]</scope>
    <source>
        <strain evidence="1">Sse05_10M</strain>
    </source>
</reference>